<dbReference type="RefSeq" id="WP_259508691.1">
    <property type="nucleotide sequence ID" value="NZ_JANLCM010000002.1"/>
</dbReference>
<dbReference type="EMBL" id="JANLCM010000002">
    <property type="protein sequence ID" value="MCS5719187.1"/>
    <property type="molecule type" value="Genomic_DNA"/>
</dbReference>
<evidence type="ECO:0000313" key="1">
    <source>
        <dbReference type="EMBL" id="MCS5719187.1"/>
    </source>
</evidence>
<sequence>MTAEEWMARAREAVREKPTAALRWLAQAGIGVGRDLVDEASDPHGQILGTTADAARAELIAVLAEAQTPQEFAVSVETLYAQGDNDVKRGVLRGLNLLTERGALPDETVTAGVALVHDALRANDPRLVASGMGAFAGAHLDQDTWRQGVIKLVFMDVPFSAVARLDERRDAELGRMARDLVRERSSAGRVITTDLGTLAEPIAKG</sequence>
<dbReference type="Proteomes" id="UP001165584">
    <property type="component" value="Unassembled WGS sequence"/>
</dbReference>
<gene>
    <name evidence="1" type="ORF">N1027_13685</name>
</gene>
<accession>A0ABT2GSI6</accession>
<dbReference type="InterPro" id="IPR047715">
    <property type="entry name" value="EboA_dom"/>
</dbReference>
<evidence type="ECO:0000313" key="2">
    <source>
        <dbReference type="Proteomes" id="UP001165584"/>
    </source>
</evidence>
<dbReference type="NCBIfam" id="NF035938">
    <property type="entry name" value="EboA_domain"/>
    <property type="match status" value="1"/>
</dbReference>
<comment type="caution">
    <text evidence="1">The sequence shown here is derived from an EMBL/GenBank/DDBJ whole genome shotgun (WGS) entry which is preliminary data.</text>
</comment>
<organism evidence="1 2">
    <name type="scientific">Herbiconiux aconitum</name>
    <dbReference type="NCBI Taxonomy" id="2970913"/>
    <lineage>
        <taxon>Bacteria</taxon>
        <taxon>Bacillati</taxon>
        <taxon>Actinomycetota</taxon>
        <taxon>Actinomycetes</taxon>
        <taxon>Micrococcales</taxon>
        <taxon>Microbacteriaceae</taxon>
        <taxon>Herbiconiux</taxon>
    </lineage>
</organism>
<protein>
    <submittedName>
        <fullName evidence="1">EboA domain-containing protein</fullName>
    </submittedName>
</protein>
<reference evidence="1" key="1">
    <citation type="submission" date="2022-08" db="EMBL/GenBank/DDBJ databases">
        <authorList>
            <person name="Deng Y."/>
            <person name="Han X.-F."/>
            <person name="Zhang Y.-Q."/>
        </authorList>
    </citation>
    <scope>NUCLEOTIDE SEQUENCE</scope>
    <source>
        <strain evidence="1">CPCC 205763</strain>
    </source>
</reference>
<proteinExistence type="predicted"/>
<name>A0ABT2GSI6_9MICO</name>
<keyword evidence="2" id="KW-1185">Reference proteome</keyword>